<accession>A0A0F9G1N6</accession>
<organism evidence="1">
    <name type="scientific">marine sediment metagenome</name>
    <dbReference type="NCBI Taxonomy" id="412755"/>
    <lineage>
        <taxon>unclassified sequences</taxon>
        <taxon>metagenomes</taxon>
        <taxon>ecological metagenomes</taxon>
    </lineage>
</organism>
<dbReference type="AlphaFoldDB" id="A0A0F9G1N6"/>
<sequence>MDELIQAMSDQDLIDFKAKNPTNESLNTLIDGILAKRESDVVAVKLLDKFTKEVDKLIAKLPHPETVHNVYIRWAECEVTDEAAEAVEVEIVDEPAKLGDDGTTATPAVAHMESRKPTHKVHQWVVDLNKGFNVGTGNKATPTATKRGITLNKRNGNTLEFAGNFPSAAVGCKHLSIDKGSDSAVRVLQREGYIIDAYTGTDYTAS</sequence>
<comment type="caution">
    <text evidence="1">The sequence shown here is derived from an EMBL/GenBank/DDBJ whole genome shotgun (WGS) entry which is preliminary data.</text>
</comment>
<dbReference type="EMBL" id="LAZR01019427">
    <property type="protein sequence ID" value="KKL92568.1"/>
    <property type="molecule type" value="Genomic_DNA"/>
</dbReference>
<protein>
    <submittedName>
        <fullName evidence="1">Uncharacterized protein</fullName>
    </submittedName>
</protein>
<name>A0A0F9G1N6_9ZZZZ</name>
<proteinExistence type="predicted"/>
<evidence type="ECO:0000313" key="1">
    <source>
        <dbReference type="EMBL" id="KKL92568.1"/>
    </source>
</evidence>
<gene>
    <name evidence="1" type="ORF">LCGC14_1883390</name>
</gene>
<reference evidence="1" key="1">
    <citation type="journal article" date="2015" name="Nature">
        <title>Complex archaea that bridge the gap between prokaryotes and eukaryotes.</title>
        <authorList>
            <person name="Spang A."/>
            <person name="Saw J.H."/>
            <person name="Jorgensen S.L."/>
            <person name="Zaremba-Niedzwiedzka K."/>
            <person name="Martijn J."/>
            <person name="Lind A.E."/>
            <person name="van Eijk R."/>
            <person name="Schleper C."/>
            <person name="Guy L."/>
            <person name="Ettema T.J."/>
        </authorList>
    </citation>
    <scope>NUCLEOTIDE SEQUENCE</scope>
</reference>